<dbReference type="Gene3D" id="3.10.490.10">
    <property type="entry name" value="Gamma-glutamyl cyclotransferase-like"/>
    <property type="match status" value="1"/>
</dbReference>
<sequence length="115" mass="13089">MQNLVFVYGTLRQGQTHHHLLTNADFLGFHATLPIYNLYDLGAYPAVVEGHHTITGEVYGIDDDTLATLDQLEDVPVTYRRELIETPFGQAWMYLYQEASQLEVLISSGDWCQKV</sequence>
<dbReference type="PANTHER" id="PTHR12510">
    <property type="entry name" value="TROPONIN C-AKIN-1 PROTEIN"/>
    <property type="match status" value="1"/>
</dbReference>
<evidence type="ECO:0000313" key="5">
    <source>
        <dbReference type="EMBL" id="EFP97885.1"/>
    </source>
</evidence>
<name>E3BGE2_9VIBR</name>
<dbReference type="InterPro" id="IPR009288">
    <property type="entry name" value="AIG2-like_dom"/>
</dbReference>
<dbReference type="SUPFAM" id="SSF110857">
    <property type="entry name" value="Gamma-glutamyl cyclotransferase-like"/>
    <property type="match status" value="1"/>
</dbReference>
<dbReference type="RefSeq" id="WP_009600027.1">
    <property type="nucleotide sequence ID" value="NZ_AEIU01000043.1"/>
</dbReference>
<accession>E3BGE2</accession>
<organism evidence="5 6">
    <name type="scientific">Vibrio caribbeanicus ATCC BAA-2122</name>
    <dbReference type="NCBI Taxonomy" id="796620"/>
    <lineage>
        <taxon>Bacteria</taxon>
        <taxon>Pseudomonadati</taxon>
        <taxon>Pseudomonadota</taxon>
        <taxon>Gammaproteobacteria</taxon>
        <taxon>Vibrionales</taxon>
        <taxon>Vibrionaceae</taxon>
        <taxon>Vibrio</taxon>
    </lineage>
</organism>
<dbReference type="OrthoDB" id="482277at2"/>
<evidence type="ECO:0000259" key="4">
    <source>
        <dbReference type="Pfam" id="PF06094"/>
    </source>
</evidence>
<gene>
    <name evidence="5" type="ORF">VIBC2010_08073</name>
</gene>
<dbReference type="Proteomes" id="UP000002943">
    <property type="component" value="Unassembled WGS sequence"/>
</dbReference>
<dbReference type="FunFam" id="3.10.490.10:FF:000001">
    <property type="entry name" value="Gamma-glutamylcyclotransferase ytfP"/>
    <property type="match status" value="1"/>
</dbReference>
<dbReference type="eggNOG" id="COG2105">
    <property type="taxonomic scope" value="Bacteria"/>
</dbReference>
<reference evidence="5 6" key="1">
    <citation type="journal article" date="2012" name="Int. J. Syst. Evol. Microbiol.">
        <title>Vibrio caribbeanicus sp. nov., isolated from the marine sponge Scleritoderma cyanea.</title>
        <authorList>
            <person name="Hoffmann M."/>
            <person name="Monday S.R."/>
            <person name="Allard M.W."/>
            <person name="Strain E.A."/>
            <person name="Whittaker P."/>
            <person name="Naum M."/>
            <person name="McCarthy P.J."/>
            <person name="Lopez J.V."/>
            <person name="Fischer M."/>
            <person name="Brown E.W."/>
        </authorList>
    </citation>
    <scope>NUCLEOTIDE SEQUENCE [LARGE SCALE GENOMIC DNA]</scope>
    <source>
        <strain evidence="5 6">ATCC BAA-2122</strain>
    </source>
</reference>
<comment type="similarity">
    <text evidence="1 3">Belongs to the gamma-glutamylcyclotransferase family.</text>
</comment>
<evidence type="ECO:0000256" key="3">
    <source>
        <dbReference type="RuleBase" id="RU367036"/>
    </source>
</evidence>
<comment type="caution">
    <text evidence="5">The sequence shown here is derived from an EMBL/GenBank/DDBJ whole genome shotgun (WGS) entry which is preliminary data.</text>
</comment>
<dbReference type="CDD" id="cd06661">
    <property type="entry name" value="GGCT_like"/>
    <property type="match status" value="1"/>
</dbReference>
<dbReference type="GO" id="GO:0005829">
    <property type="term" value="C:cytosol"/>
    <property type="evidence" value="ECO:0007669"/>
    <property type="project" value="TreeGrafter"/>
</dbReference>
<dbReference type="InterPro" id="IPR036568">
    <property type="entry name" value="GGCT-like_sf"/>
</dbReference>
<dbReference type="GO" id="GO:0061929">
    <property type="term" value="F:gamma-glutamylaminecyclotransferase activity"/>
    <property type="evidence" value="ECO:0007669"/>
    <property type="project" value="InterPro"/>
</dbReference>
<dbReference type="AlphaFoldDB" id="E3BGE2"/>
<dbReference type="PANTHER" id="PTHR12510:SF4">
    <property type="entry name" value="GAMMA-GLUTAMYLAMINECYCLOTRANSFERASE"/>
    <property type="match status" value="1"/>
</dbReference>
<evidence type="ECO:0000313" key="6">
    <source>
        <dbReference type="Proteomes" id="UP000002943"/>
    </source>
</evidence>
<evidence type="ECO:0000256" key="2">
    <source>
        <dbReference type="PIRSR" id="PIRSR639126-1"/>
    </source>
</evidence>
<proteinExistence type="inferred from homology"/>
<protein>
    <recommendedName>
        <fullName evidence="3">Gamma-glutamylcyclotransferase family protein</fullName>
    </recommendedName>
</protein>
<dbReference type="STRING" id="796620.VIBC2010_08073"/>
<evidence type="ECO:0000256" key="1">
    <source>
        <dbReference type="ARBA" id="ARBA00008861"/>
    </source>
</evidence>
<dbReference type="Pfam" id="PF06094">
    <property type="entry name" value="GGACT"/>
    <property type="match status" value="1"/>
</dbReference>
<dbReference type="InterPro" id="IPR013024">
    <property type="entry name" value="GGCT-like"/>
</dbReference>
<keyword evidence="6" id="KW-1185">Reference proteome</keyword>
<feature type="active site" description="Proton acceptor" evidence="2">
    <location>
        <position position="73"/>
    </location>
</feature>
<feature type="domain" description="Gamma-glutamylcyclotransferase AIG2-like" evidence="4">
    <location>
        <begin position="5"/>
        <end position="112"/>
    </location>
</feature>
<dbReference type="EMBL" id="AEIU01000043">
    <property type="protein sequence ID" value="EFP97885.1"/>
    <property type="molecule type" value="Genomic_DNA"/>
</dbReference>
<dbReference type="InterPro" id="IPR039126">
    <property type="entry name" value="GGACT"/>
</dbReference>